<keyword evidence="13" id="KW-1185">Reference proteome</keyword>
<dbReference type="SMART" id="SM00481">
    <property type="entry name" value="POLIIIAc"/>
    <property type="match status" value="1"/>
</dbReference>
<dbReference type="InterPro" id="IPR016195">
    <property type="entry name" value="Pol/histidinol_Pase-like"/>
</dbReference>
<dbReference type="Gene3D" id="1.10.10.1600">
    <property type="entry name" value="Bacterial DNA polymerase III alpha subunit, thumb domain"/>
    <property type="match status" value="1"/>
</dbReference>
<dbReference type="OrthoDB" id="9803237at2"/>
<dbReference type="GO" id="GO:0003676">
    <property type="term" value="F:nucleic acid binding"/>
    <property type="evidence" value="ECO:0007669"/>
    <property type="project" value="InterPro"/>
</dbReference>
<dbReference type="EMBL" id="CP016379">
    <property type="protein sequence ID" value="AZR72891.1"/>
    <property type="molecule type" value="Genomic_DNA"/>
</dbReference>
<evidence type="ECO:0000313" key="12">
    <source>
        <dbReference type="EMBL" id="AZR72891.1"/>
    </source>
</evidence>
<protein>
    <recommendedName>
        <fullName evidence="4">DNA polymerase III subunit alpha</fullName>
        <ecNumber evidence="3">2.7.7.7</ecNumber>
    </recommendedName>
</protein>
<dbReference type="InterPro" id="IPR003141">
    <property type="entry name" value="Pol/His_phosphatase_N"/>
</dbReference>
<dbReference type="PANTHER" id="PTHR32294">
    <property type="entry name" value="DNA POLYMERASE III SUBUNIT ALPHA"/>
    <property type="match status" value="1"/>
</dbReference>
<keyword evidence="8" id="KW-0239">DNA-directed DNA polymerase</keyword>
<dbReference type="GO" id="GO:0003887">
    <property type="term" value="F:DNA-directed DNA polymerase activity"/>
    <property type="evidence" value="ECO:0007669"/>
    <property type="project" value="UniProtKB-KW"/>
</dbReference>
<evidence type="ECO:0000256" key="1">
    <source>
        <dbReference type="ARBA" id="ARBA00004496"/>
    </source>
</evidence>
<dbReference type="GO" id="GO:0005737">
    <property type="term" value="C:cytoplasm"/>
    <property type="evidence" value="ECO:0007669"/>
    <property type="project" value="UniProtKB-SubCell"/>
</dbReference>
<dbReference type="PROSITE" id="PS50007">
    <property type="entry name" value="PIPLC_X_DOMAIN"/>
    <property type="match status" value="1"/>
</dbReference>
<dbReference type="SUPFAM" id="SSF89550">
    <property type="entry name" value="PHP domain-like"/>
    <property type="match status" value="1"/>
</dbReference>
<evidence type="ECO:0000256" key="2">
    <source>
        <dbReference type="ARBA" id="ARBA00009496"/>
    </source>
</evidence>
<proteinExistence type="inferred from homology"/>
<dbReference type="Pfam" id="PF17657">
    <property type="entry name" value="DNA_pol3_finger"/>
    <property type="match status" value="1"/>
</dbReference>
<name>A0A3S9SX69_9FIRM</name>
<keyword evidence="6" id="KW-0548">Nucleotidyltransferase</keyword>
<dbReference type="NCBIfam" id="TIGR00594">
    <property type="entry name" value="polc"/>
    <property type="match status" value="1"/>
</dbReference>
<dbReference type="Proteomes" id="UP000267250">
    <property type="component" value="Chromosome"/>
</dbReference>
<evidence type="ECO:0000256" key="3">
    <source>
        <dbReference type="ARBA" id="ARBA00012417"/>
    </source>
</evidence>
<dbReference type="KEGG" id="aft:BBF96_05495"/>
<dbReference type="Pfam" id="PF14579">
    <property type="entry name" value="HHH_6"/>
    <property type="match status" value="1"/>
</dbReference>
<evidence type="ECO:0000256" key="8">
    <source>
        <dbReference type="ARBA" id="ARBA00022932"/>
    </source>
</evidence>
<keyword evidence="7" id="KW-0235">DNA replication</keyword>
<comment type="catalytic activity">
    <reaction evidence="10">
        <text>DNA(n) + a 2'-deoxyribonucleoside 5'-triphosphate = DNA(n+1) + diphosphate</text>
        <dbReference type="Rhea" id="RHEA:22508"/>
        <dbReference type="Rhea" id="RHEA-COMP:17339"/>
        <dbReference type="Rhea" id="RHEA-COMP:17340"/>
        <dbReference type="ChEBI" id="CHEBI:33019"/>
        <dbReference type="ChEBI" id="CHEBI:61560"/>
        <dbReference type="ChEBI" id="CHEBI:173112"/>
        <dbReference type="EC" id="2.7.7.7"/>
    </reaction>
</comment>
<dbReference type="Pfam" id="PF07733">
    <property type="entry name" value="DNA_pol3_alpha"/>
    <property type="match status" value="1"/>
</dbReference>
<dbReference type="InterPro" id="IPR004805">
    <property type="entry name" value="DnaE2/DnaE/PolC"/>
</dbReference>
<dbReference type="CDD" id="cd04485">
    <property type="entry name" value="DnaE_OBF"/>
    <property type="match status" value="1"/>
</dbReference>
<evidence type="ECO:0000259" key="11">
    <source>
        <dbReference type="SMART" id="SM00481"/>
    </source>
</evidence>
<accession>A0A3S9SX69</accession>
<evidence type="ECO:0000256" key="6">
    <source>
        <dbReference type="ARBA" id="ARBA00022695"/>
    </source>
</evidence>
<comment type="similarity">
    <text evidence="2">Belongs to the DNA polymerase type-C family. DnaE subfamily.</text>
</comment>
<evidence type="ECO:0000256" key="10">
    <source>
        <dbReference type="ARBA" id="ARBA00049244"/>
    </source>
</evidence>
<dbReference type="RefSeq" id="WP_127016227.1">
    <property type="nucleotide sequence ID" value="NZ_CP016379.1"/>
</dbReference>
<dbReference type="GO" id="GO:0008408">
    <property type="term" value="F:3'-5' exonuclease activity"/>
    <property type="evidence" value="ECO:0007669"/>
    <property type="project" value="InterPro"/>
</dbReference>
<dbReference type="InterPro" id="IPR011708">
    <property type="entry name" value="DNA_pol3_alpha_NTPase_dom"/>
</dbReference>
<comment type="function">
    <text evidence="9">DNA polymerase III is a complex, multichain enzyme responsible for most of the replicative synthesis in bacteria. This DNA polymerase also exhibits 3' to 5' exonuclease activity. The alpha chain is the DNA polymerase.</text>
</comment>
<evidence type="ECO:0000313" key="13">
    <source>
        <dbReference type="Proteomes" id="UP000267250"/>
    </source>
</evidence>
<comment type="subcellular location">
    <subcellularLocation>
        <location evidence="1">Cytoplasm</location>
    </subcellularLocation>
</comment>
<dbReference type="Gene3D" id="1.10.150.870">
    <property type="match status" value="1"/>
</dbReference>
<keyword evidence="5" id="KW-0808">Transferase</keyword>
<evidence type="ECO:0000256" key="5">
    <source>
        <dbReference type="ARBA" id="ARBA00022679"/>
    </source>
</evidence>
<feature type="domain" description="Polymerase/histidinol phosphatase N-terminal" evidence="11">
    <location>
        <begin position="6"/>
        <end position="73"/>
    </location>
</feature>
<evidence type="ECO:0000256" key="7">
    <source>
        <dbReference type="ARBA" id="ARBA00022705"/>
    </source>
</evidence>
<evidence type="ECO:0000256" key="9">
    <source>
        <dbReference type="ARBA" id="ARBA00025611"/>
    </source>
</evidence>
<dbReference type="InterPro" id="IPR040982">
    <property type="entry name" value="DNA_pol3_finger"/>
</dbReference>
<sequence length="1042" mass="120312">MKKEFCHLHLHTEYSMLDGLCRLEDLFIEAERKGVKALAITDHHNISGVISFYQLAQKYQIKPIIGAELNVGPIIQDYSSCHYHLTILAKNNLGYTNLLKLITRSNLDNNGLVTRSMLETYKQGLIVLSGCRVSELDEWIIKDYKKAKEIALEYRNILGQNNYYLELQRFGLPGEEELIRKKIMLARTLNIPVVATNNVHYLKREDAEAHKILMGIRELSVKKIDSRKIRNDKIRDEYYLKSPEEMEQLFKDIPEAISNTISIAERCNIFLDLEELHFPQFPVPAGYTSESYLRFLCYKGLHERYGKSPSTELIKRLEYELEVINKMGYAGYFLIMWDIVRYAREQGILTVGKGSAVSSLVCYLLRITTIDPVEYDLYFERFLNPEQISMPDINLGIDHIGRKKILQYIVDKYGQENMAHISVFSTLASAAVVRDVARVQGWPEGKLTSLTRFISHQNIHQIDSPTNSREFKQNYYKNIAFRKLIDTAQKLEGLPHHFTHHFSGVVISPDSLTNYTALQYSRDGEVITQFDMRAIEALGLLKIDLLGIRFMSAIRFTLKLLKKTKGVNLTYEKIPLNDRKTYNLIQKGDTIGCFQLESGGCRKLLQQLKPTSLKEIMFATSLYRPGPIEGGMLQSFVARLNKEEEVEYLHPLLEKLLKDTYGVVIFQEQVMMIARELGGFSLREADVLRKAIAEKDPILLAEQKSKFIKGAMSRGLTSAEANYIFDKLYKFAKYGLCKAHAVAYAHIAYITAYLKVHYPVEYLTSLLNINLQFECRFRKYLNQARYRNIQILPPDINESQFLATTDGEKIRLGFLMIKGLGRRAAEEIIQKRKERSYHSLSDFCHRVNLGLINYLVLENMIKAGAFDRFGDRMQLLWSLNKIFKEAKKHQVSTGQLRCLPYLTTKISAFTEKIPEMELRDILSWELETLGHPVSGSSLFYLIPQSKDLLSIDKLMETEKEQVWITGEITDIRFRWTQRGKLVCFFTLEDLTGTVEVTVFEPVVSKYKKYLFLGNMVLVKIKIEKDRNIYNLIGDEIIPLKDI</sequence>
<dbReference type="GO" id="GO:0006260">
    <property type="term" value="P:DNA replication"/>
    <property type="evidence" value="ECO:0007669"/>
    <property type="project" value="UniProtKB-KW"/>
</dbReference>
<dbReference type="EC" id="2.7.7.7" evidence="3"/>
<dbReference type="Gene3D" id="3.20.20.140">
    <property type="entry name" value="Metal-dependent hydrolases"/>
    <property type="match status" value="1"/>
</dbReference>
<dbReference type="NCBIfam" id="NF004226">
    <property type="entry name" value="PRK05673.1"/>
    <property type="match status" value="1"/>
</dbReference>
<evidence type="ECO:0000256" key="4">
    <source>
        <dbReference type="ARBA" id="ARBA00019114"/>
    </source>
</evidence>
<organism evidence="12 13">
    <name type="scientific">Anoxybacter fermentans</name>
    <dbReference type="NCBI Taxonomy" id="1323375"/>
    <lineage>
        <taxon>Bacteria</taxon>
        <taxon>Bacillati</taxon>
        <taxon>Bacillota</taxon>
        <taxon>Clostridia</taxon>
        <taxon>Halanaerobiales</taxon>
        <taxon>Anoxybacter</taxon>
    </lineage>
</organism>
<dbReference type="Pfam" id="PF02811">
    <property type="entry name" value="PHP"/>
    <property type="match status" value="1"/>
</dbReference>
<dbReference type="Pfam" id="PF01336">
    <property type="entry name" value="tRNA_anti-codon"/>
    <property type="match status" value="1"/>
</dbReference>
<reference evidence="12 13" key="1">
    <citation type="submission" date="2016-07" db="EMBL/GenBank/DDBJ databases">
        <title>Genome and transcriptome analysis of iron-reducing fermentative bacteria Anoxybacter fermentans.</title>
        <authorList>
            <person name="Zeng X."/>
            <person name="Shao Z."/>
        </authorList>
    </citation>
    <scope>NUCLEOTIDE SEQUENCE [LARGE SCALE GENOMIC DNA]</scope>
    <source>
        <strain evidence="12 13">DY22613</strain>
    </source>
</reference>
<dbReference type="PANTHER" id="PTHR32294:SF0">
    <property type="entry name" value="DNA POLYMERASE III SUBUNIT ALPHA"/>
    <property type="match status" value="1"/>
</dbReference>
<dbReference type="InterPro" id="IPR004013">
    <property type="entry name" value="PHP_dom"/>
</dbReference>
<dbReference type="InterPro" id="IPR041931">
    <property type="entry name" value="DNA_pol3_alpha_thumb_dom"/>
</dbReference>
<dbReference type="InterPro" id="IPR029460">
    <property type="entry name" value="DNAPol_HHH"/>
</dbReference>
<gene>
    <name evidence="12" type="ORF">BBF96_05495</name>
</gene>
<dbReference type="AlphaFoldDB" id="A0A3S9SX69"/>
<dbReference type="InterPro" id="IPR004365">
    <property type="entry name" value="NA-bd_OB_tRNA"/>
</dbReference>